<proteinExistence type="predicted"/>
<name>A0AAW0G681_9APHY</name>
<comment type="caution">
    <text evidence="1">The sequence shown here is derived from an EMBL/GenBank/DDBJ whole genome shotgun (WGS) entry which is preliminary data.</text>
</comment>
<evidence type="ECO:0000313" key="1">
    <source>
        <dbReference type="EMBL" id="KAK7686959.1"/>
    </source>
</evidence>
<protein>
    <submittedName>
        <fullName evidence="1">Uncharacterized protein</fullName>
    </submittedName>
</protein>
<dbReference type="EMBL" id="JASBNA010000015">
    <property type="protein sequence ID" value="KAK7686959.1"/>
    <property type="molecule type" value="Genomic_DNA"/>
</dbReference>
<evidence type="ECO:0000313" key="2">
    <source>
        <dbReference type="Proteomes" id="UP001385951"/>
    </source>
</evidence>
<organism evidence="1 2">
    <name type="scientific">Cerrena zonata</name>
    <dbReference type="NCBI Taxonomy" id="2478898"/>
    <lineage>
        <taxon>Eukaryota</taxon>
        <taxon>Fungi</taxon>
        <taxon>Dikarya</taxon>
        <taxon>Basidiomycota</taxon>
        <taxon>Agaricomycotina</taxon>
        <taxon>Agaricomycetes</taxon>
        <taxon>Polyporales</taxon>
        <taxon>Cerrenaceae</taxon>
        <taxon>Cerrena</taxon>
    </lineage>
</organism>
<reference evidence="1 2" key="1">
    <citation type="submission" date="2022-09" db="EMBL/GenBank/DDBJ databases">
        <authorList>
            <person name="Palmer J.M."/>
        </authorList>
    </citation>
    <scope>NUCLEOTIDE SEQUENCE [LARGE SCALE GENOMIC DNA]</scope>
    <source>
        <strain evidence="1 2">DSM 7382</strain>
    </source>
</reference>
<accession>A0AAW0G681</accession>
<sequence length="133" mass="15661">MYIILNQILIFNIQLTIYPWTTKYRILNILNILNNTLNNNILNILNNILNSILSNILNNNILNINNINNIINNINNTHPHTNHLSNNQTRTHLYPITKIIKLTFLDTTRIHNNKNNKQKKNLGTFFQYISTKQ</sequence>
<gene>
    <name evidence="1" type="ORF">QCA50_010040</name>
</gene>
<keyword evidence="2" id="KW-1185">Reference proteome</keyword>
<dbReference type="Proteomes" id="UP001385951">
    <property type="component" value="Unassembled WGS sequence"/>
</dbReference>
<dbReference type="AlphaFoldDB" id="A0AAW0G681"/>